<keyword evidence="4" id="KW-1185">Reference proteome</keyword>
<evidence type="ECO:0000313" key="4">
    <source>
        <dbReference type="Proteomes" id="UP000030418"/>
    </source>
</evidence>
<reference evidence="3 4" key="1">
    <citation type="submission" date="2014-08" db="EMBL/GenBank/DDBJ databases">
        <title>Chaperone-usher fimbriae in a diverse selection of Gallibacterium genomes.</title>
        <authorList>
            <person name="Kudirkiene E."/>
            <person name="Bager R.J."/>
            <person name="Johnson T.J."/>
            <person name="Bojesen A.M."/>
        </authorList>
    </citation>
    <scope>NUCLEOTIDE SEQUENCE [LARGE SCALE GENOMIC DNA]</scope>
    <source>
        <strain evidence="3 4">CCM5976</strain>
    </source>
</reference>
<organism evidence="3 4">
    <name type="scientific">Gallibacterium genomosp. 2</name>
    <dbReference type="NCBI Taxonomy" id="155517"/>
    <lineage>
        <taxon>Bacteria</taxon>
        <taxon>Pseudomonadati</taxon>
        <taxon>Pseudomonadota</taxon>
        <taxon>Gammaproteobacteria</taxon>
        <taxon>Pasteurellales</taxon>
        <taxon>Pasteurellaceae</taxon>
        <taxon>Gallibacterium</taxon>
    </lineage>
</organism>
<feature type="domain" description="Phage terminase large subunit GpA ATPase" evidence="1">
    <location>
        <begin position="40"/>
        <end position="302"/>
    </location>
</feature>
<dbReference type="GO" id="GO:0005524">
    <property type="term" value="F:ATP binding"/>
    <property type="evidence" value="ECO:0007669"/>
    <property type="project" value="InterPro"/>
</dbReference>
<dbReference type="InterPro" id="IPR051220">
    <property type="entry name" value="TFA_Chaperone"/>
</dbReference>
<dbReference type="Pfam" id="PF20454">
    <property type="entry name" value="GpA_nuclease"/>
    <property type="match status" value="1"/>
</dbReference>
<dbReference type="GO" id="GO:0004519">
    <property type="term" value="F:endonuclease activity"/>
    <property type="evidence" value="ECO:0007669"/>
    <property type="project" value="InterPro"/>
</dbReference>
<protein>
    <submittedName>
        <fullName evidence="3">DNA packaging protein</fullName>
    </submittedName>
</protein>
<sequence>MFASAKDIRRDIANAIKAPRRMKVSEAVAEYMRVPIGGGNSVKWDKHTAAYILEPMDCLSSREYDAVIFVGPARTGKTIGLIDGWISYSIICDPSDFLLVQLTQEKASEHSRKRLDRTFRCSPEIAKRLSPRKNDNNVHDKYFRAGNLLKIGWPSINVLSSSDYKYVALTDYDRWPEDIDGEGDGFSLASKRTTTFMSAGMTLVESSPGKDIVDIKHLPKSTHEAPPTTGILSLYNRGDRRRFYWQCPECAEYFEPSMANMVGFRDEPDFVKASENARLQCPHCQHLISPEMKRDLNIRGVWLKEGQHIDKEGNIHGEGRKSRIASFWLEGPAAAYQTWAQLTYKLLNAEQEYELTGSEETLKAVINTDWGLPYLPRSALEQRRADELMERREDADKDNKTVPAQCRFLIAAVDVQGGRNRRFVVQIVGYGENGERWLIDRYNISHTLPDADGVIEPIDPRLPDDWFILITDVLKKQYPLANNPEHFMPILAMAVDSGGEEGVTDNAYKFWRQCRREGLSKKVYLVKGDSTKRQKLITKTYPDNTSRSDRHSSARGDVPLYLLQTDYLKDRINNALTRQTEGANYIHFPRWLGEWFFDELVYEERGPDGKWRKPGKGNNEAFDLFCYAHAIAILRGYERIKWGDEKQVPDWAKLPEINPNILRNSTAHHTEESAVEKTQELPLKANMTKENATWLTGKPYRKRGWL</sequence>
<dbReference type="HAMAP" id="MF_04144">
    <property type="entry name" value="TERL_LAMBDA"/>
    <property type="match status" value="1"/>
</dbReference>
<dbReference type="Pfam" id="PF05876">
    <property type="entry name" value="GpA_ATPase"/>
    <property type="match status" value="1"/>
</dbReference>
<dbReference type="AlphaFoldDB" id="A0A0A2XC30"/>
<dbReference type="GO" id="GO:0016887">
    <property type="term" value="F:ATP hydrolysis activity"/>
    <property type="evidence" value="ECO:0007669"/>
    <property type="project" value="InterPro"/>
</dbReference>
<dbReference type="InterPro" id="IPR046453">
    <property type="entry name" value="GpA_ATPase"/>
</dbReference>
<dbReference type="PANTHER" id="PTHR34413">
    <property type="entry name" value="PROPHAGE TAIL FIBER ASSEMBLY PROTEIN HOMOLOG TFAE-RELATED-RELATED"/>
    <property type="match status" value="1"/>
</dbReference>
<comment type="caution">
    <text evidence="3">The sequence shown here is derived from an EMBL/GenBank/DDBJ whole genome shotgun (WGS) entry which is preliminary data.</text>
</comment>
<proteinExistence type="inferred from homology"/>
<feature type="domain" description="Terminase large subunit GpA endonuclease" evidence="2">
    <location>
        <begin position="324"/>
        <end position="642"/>
    </location>
</feature>
<dbReference type="EMBL" id="JPXY01000061">
    <property type="protein sequence ID" value="KGQ29986.1"/>
    <property type="molecule type" value="Genomic_DNA"/>
</dbReference>
<name>A0A0A2XC30_9PAST</name>
<dbReference type="InterPro" id="IPR046454">
    <property type="entry name" value="GpA_endonuclease"/>
</dbReference>
<gene>
    <name evidence="3" type="ORF">P375_11285</name>
</gene>
<evidence type="ECO:0000259" key="1">
    <source>
        <dbReference type="Pfam" id="PF05876"/>
    </source>
</evidence>
<dbReference type="PANTHER" id="PTHR34413:SF2">
    <property type="entry name" value="PROPHAGE TAIL FIBER ASSEMBLY PROTEIN HOMOLOG TFAE-RELATED"/>
    <property type="match status" value="1"/>
</dbReference>
<accession>A0A0A2XC30</accession>
<dbReference type="RefSeq" id="WP_039137024.1">
    <property type="nucleotide sequence ID" value="NZ_JPXY01000061.1"/>
</dbReference>
<evidence type="ECO:0000259" key="2">
    <source>
        <dbReference type="Pfam" id="PF20454"/>
    </source>
</evidence>
<evidence type="ECO:0000313" key="3">
    <source>
        <dbReference type="EMBL" id="KGQ29986.1"/>
    </source>
</evidence>
<dbReference type="Proteomes" id="UP000030418">
    <property type="component" value="Unassembled WGS sequence"/>
</dbReference>
<dbReference type="InterPro" id="IPR008866">
    <property type="entry name" value="Phage_lambda_GpA-like"/>
</dbReference>